<feature type="region of interest" description="Disordered" evidence="1">
    <location>
        <begin position="37"/>
        <end position="75"/>
    </location>
</feature>
<dbReference type="AlphaFoldDB" id="A0A9Q0XYZ3"/>
<comment type="caution">
    <text evidence="2">The sequence shown here is derived from an EMBL/GenBank/DDBJ whole genome shotgun (WGS) entry which is preliminary data.</text>
</comment>
<gene>
    <name evidence="2" type="ORF">JRQ81_014243</name>
</gene>
<evidence type="ECO:0000256" key="1">
    <source>
        <dbReference type="SAM" id="MobiDB-lite"/>
    </source>
</evidence>
<reference evidence="2" key="1">
    <citation type="journal article" date="2023" name="DNA Res.">
        <title>Chromosome-level genome assembly of Phrynocephalus forsythii using third-generation DNA sequencing and Hi-C analysis.</title>
        <authorList>
            <person name="Qi Y."/>
            <person name="Zhao W."/>
            <person name="Zhao Y."/>
            <person name="Niu C."/>
            <person name="Cao S."/>
            <person name="Zhang Y."/>
        </authorList>
    </citation>
    <scope>NUCLEOTIDE SEQUENCE</scope>
    <source>
        <tissue evidence="2">Muscle</tissue>
    </source>
</reference>
<sequence length="101" mass="10532">DFWTVVACGLSSQNRTSARRMLACPLHFAAARPPLEQMKTGQAPPGPTSQAQAVAKRPRAAPRRAAQQVACTEGDEGGEDVMAAAALLEYASTICSSSISS</sequence>
<proteinExistence type="predicted"/>
<dbReference type="Proteomes" id="UP001142489">
    <property type="component" value="Unassembled WGS sequence"/>
</dbReference>
<feature type="non-terminal residue" evidence="2">
    <location>
        <position position="1"/>
    </location>
</feature>
<dbReference type="EMBL" id="JAPFRF010000005">
    <property type="protein sequence ID" value="KAJ7332063.1"/>
    <property type="molecule type" value="Genomic_DNA"/>
</dbReference>
<evidence type="ECO:0000313" key="3">
    <source>
        <dbReference type="Proteomes" id="UP001142489"/>
    </source>
</evidence>
<name>A0A9Q0XYZ3_9SAUR</name>
<accession>A0A9Q0XYZ3</accession>
<evidence type="ECO:0000313" key="2">
    <source>
        <dbReference type="EMBL" id="KAJ7332063.1"/>
    </source>
</evidence>
<organism evidence="2 3">
    <name type="scientific">Phrynocephalus forsythii</name>
    <dbReference type="NCBI Taxonomy" id="171643"/>
    <lineage>
        <taxon>Eukaryota</taxon>
        <taxon>Metazoa</taxon>
        <taxon>Chordata</taxon>
        <taxon>Craniata</taxon>
        <taxon>Vertebrata</taxon>
        <taxon>Euteleostomi</taxon>
        <taxon>Lepidosauria</taxon>
        <taxon>Squamata</taxon>
        <taxon>Bifurcata</taxon>
        <taxon>Unidentata</taxon>
        <taxon>Episquamata</taxon>
        <taxon>Toxicofera</taxon>
        <taxon>Iguania</taxon>
        <taxon>Acrodonta</taxon>
        <taxon>Agamidae</taxon>
        <taxon>Agaminae</taxon>
        <taxon>Phrynocephalus</taxon>
    </lineage>
</organism>
<keyword evidence="3" id="KW-1185">Reference proteome</keyword>
<protein>
    <submittedName>
        <fullName evidence="2">Uncharacterized protein</fullName>
    </submittedName>
</protein>